<dbReference type="AlphaFoldDB" id="A0A1Y2CYW1"/>
<reference evidence="10 11" key="1">
    <citation type="submission" date="2016-07" db="EMBL/GenBank/DDBJ databases">
        <title>Pervasive Adenine N6-methylation of Active Genes in Fungi.</title>
        <authorList>
            <consortium name="DOE Joint Genome Institute"/>
            <person name="Mondo S.J."/>
            <person name="Dannebaum R.O."/>
            <person name="Kuo R.C."/>
            <person name="Labutti K."/>
            <person name="Haridas S."/>
            <person name="Kuo A."/>
            <person name="Salamov A."/>
            <person name="Ahrendt S.R."/>
            <person name="Lipzen A."/>
            <person name="Sullivan W."/>
            <person name="Andreopoulos W.B."/>
            <person name="Clum A."/>
            <person name="Lindquist E."/>
            <person name="Daum C."/>
            <person name="Ramamoorthy G.K."/>
            <person name="Gryganskyi A."/>
            <person name="Culley D."/>
            <person name="Magnuson J.K."/>
            <person name="James T.Y."/>
            <person name="O'Malley M.A."/>
            <person name="Stajich J.E."/>
            <person name="Spatafora J.W."/>
            <person name="Visel A."/>
            <person name="Grigoriev I.V."/>
        </authorList>
    </citation>
    <scope>NUCLEOTIDE SEQUENCE [LARGE SCALE GENOMIC DNA]</scope>
    <source>
        <strain evidence="10 11">JEL800</strain>
    </source>
</reference>
<evidence type="ECO:0000313" key="10">
    <source>
        <dbReference type="EMBL" id="ORY51535.1"/>
    </source>
</evidence>
<dbReference type="OrthoDB" id="370884at2759"/>
<evidence type="ECO:0000313" key="11">
    <source>
        <dbReference type="Proteomes" id="UP000193642"/>
    </source>
</evidence>
<keyword evidence="11" id="KW-1185">Reference proteome</keyword>
<dbReference type="GO" id="GO:0006031">
    <property type="term" value="P:chitin biosynthetic process"/>
    <property type="evidence" value="ECO:0007669"/>
    <property type="project" value="TreeGrafter"/>
</dbReference>
<evidence type="ECO:0000256" key="2">
    <source>
        <dbReference type="ARBA" id="ARBA00012543"/>
    </source>
</evidence>
<gene>
    <name evidence="10" type="ORF">BCR33DRAFT_752847</name>
</gene>
<dbReference type="EC" id="2.4.1.16" evidence="2"/>
<evidence type="ECO:0000256" key="8">
    <source>
        <dbReference type="ARBA" id="ARBA00023136"/>
    </source>
</evidence>
<keyword evidence="5" id="KW-0808">Transferase</keyword>
<evidence type="ECO:0000256" key="6">
    <source>
        <dbReference type="ARBA" id="ARBA00022692"/>
    </source>
</evidence>
<dbReference type="PANTHER" id="PTHR22914">
    <property type="entry name" value="CHITIN SYNTHASE"/>
    <property type="match status" value="1"/>
</dbReference>
<accession>A0A1Y2CYW1</accession>
<dbReference type="Pfam" id="PF03142">
    <property type="entry name" value="Chitin_synth_2"/>
    <property type="match status" value="1"/>
</dbReference>
<organism evidence="10 11">
    <name type="scientific">Rhizoclosmatium globosum</name>
    <dbReference type="NCBI Taxonomy" id="329046"/>
    <lineage>
        <taxon>Eukaryota</taxon>
        <taxon>Fungi</taxon>
        <taxon>Fungi incertae sedis</taxon>
        <taxon>Chytridiomycota</taxon>
        <taxon>Chytridiomycota incertae sedis</taxon>
        <taxon>Chytridiomycetes</taxon>
        <taxon>Chytridiales</taxon>
        <taxon>Chytriomycetaceae</taxon>
        <taxon>Rhizoclosmatium</taxon>
    </lineage>
</organism>
<keyword evidence="6" id="KW-0812">Transmembrane</keyword>
<comment type="subcellular location">
    <subcellularLocation>
        <location evidence="1">Cell membrane</location>
        <topology evidence="1">Multi-pass membrane protein</topology>
    </subcellularLocation>
</comment>
<dbReference type="STRING" id="329046.A0A1Y2CYW1"/>
<evidence type="ECO:0000256" key="7">
    <source>
        <dbReference type="ARBA" id="ARBA00022989"/>
    </source>
</evidence>
<evidence type="ECO:0000256" key="5">
    <source>
        <dbReference type="ARBA" id="ARBA00022679"/>
    </source>
</evidence>
<dbReference type="CDD" id="cd04190">
    <property type="entry name" value="Chitin_synth_C"/>
    <property type="match status" value="1"/>
</dbReference>
<name>A0A1Y2CYW1_9FUNG</name>
<dbReference type="EMBL" id="MCGO01000005">
    <property type="protein sequence ID" value="ORY51535.1"/>
    <property type="molecule type" value="Genomic_DNA"/>
</dbReference>
<dbReference type="PANTHER" id="PTHR22914:SF16">
    <property type="entry name" value="CHITIN SYNTHASE 3"/>
    <property type="match status" value="1"/>
</dbReference>
<evidence type="ECO:0000256" key="4">
    <source>
        <dbReference type="ARBA" id="ARBA00022676"/>
    </source>
</evidence>
<dbReference type="Proteomes" id="UP000193642">
    <property type="component" value="Unassembled WGS sequence"/>
</dbReference>
<dbReference type="InterPro" id="IPR004835">
    <property type="entry name" value="Chitin_synth"/>
</dbReference>
<proteinExistence type="predicted"/>
<keyword evidence="8" id="KW-0472">Membrane</keyword>
<keyword evidence="9" id="KW-0325">Glycoprotein</keyword>
<protein>
    <recommendedName>
        <fullName evidence="2">chitin synthase</fullName>
        <ecNumber evidence="2">2.4.1.16</ecNumber>
    </recommendedName>
</protein>
<keyword evidence="4" id="KW-0328">Glycosyltransferase</keyword>
<evidence type="ECO:0000256" key="3">
    <source>
        <dbReference type="ARBA" id="ARBA00022475"/>
    </source>
</evidence>
<comment type="caution">
    <text evidence="10">The sequence shown here is derived from an EMBL/GenBank/DDBJ whole genome shotgun (WGS) entry which is preliminary data.</text>
</comment>
<dbReference type="Gene3D" id="3.90.550.10">
    <property type="entry name" value="Spore Coat Polysaccharide Biosynthesis Protein SpsA, Chain A"/>
    <property type="match status" value="1"/>
</dbReference>
<dbReference type="GO" id="GO:0004100">
    <property type="term" value="F:chitin synthase activity"/>
    <property type="evidence" value="ECO:0007669"/>
    <property type="project" value="UniProtKB-EC"/>
</dbReference>
<dbReference type="GO" id="GO:0005886">
    <property type="term" value="C:plasma membrane"/>
    <property type="evidence" value="ECO:0007669"/>
    <property type="project" value="UniProtKB-SubCell"/>
</dbReference>
<evidence type="ECO:0000256" key="1">
    <source>
        <dbReference type="ARBA" id="ARBA00004651"/>
    </source>
</evidence>
<dbReference type="GO" id="GO:0030428">
    <property type="term" value="C:cell septum"/>
    <property type="evidence" value="ECO:0007669"/>
    <property type="project" value="TreeGrafter"/>
</dbReference>
<evidence type="ECO:0000256" key="9">
    <source>
        <dbReference type="ARBA" id="ARBA00023180"/>
    </source>
</evidence>
<keyword evidence="7" id="KW-1133">Transmembrane helix</keyword>
<dbReference type="SUPFAM" id="SSF53448">
    <property type="entry name" value="Nucleotide-diphospho-sugar transferases"/>
    <property type="match status" value="1"/>
</dbReference>
<keyword evidence="3" id="KW-1003">Cell membrane</keyword>
<sequence>MSFPNTGPPENYNPPLQSYLAIAHGEKQHNMAQVYAGYYINDPAEPSVAVPMIAVIKCGTPMEQAQQGQTKSGNRGKRDSQLILMNFLSRILFEDRMTALDFDLWVKISGITEGNVPPTAYTLVLMVDADTVAEPSSLRHMVETMKRDDKVMGLCGETQVANPFGSWVTMIQVFEYFMSHHLGKAFESCFGGVTCLPGCFCMYRIKMAKGPGGMWTMPNMVDTLHKKNLLLLGEDRFLSTMMLRTFPKRKLVYVPSAICKTVVPDKFKILLSQRRRWINSTVHNLAELVRMRDLCGVFCFSMRFVVLVRQVLA</sequence>
<dbReference type="InterPro" id="IPR029044">
    <property type="entry name" value="Nucleotide-diphossugar_trans"/>
</dbReference>